<keyword evidence="5" id="KW-1185">Reference proteome</keyword>
<dbReference type="InParanoid" id="A0A2G5CS90"/>
<dbReference type="CDD" id="cd01960">
    <property type="entry name" value="nsLTP1"/>
    <property type="match status" value="1"/>
</dbReference>
<dbReference type="SUPFAM" id="SSF47699">
    <property type="entry name" value="Bifunctional inhibitor/lipid-transfer protein/seed storage 2S albumin"/>
    <property type="match status" value="1"/>
</dbReference>
<keyword evidence="2" id="KW-0732">Signal</keyword>
<dbReference type="STRING" id="218851.A0A2G5CS90"/>
<dbReference type="SMART" id="SM00499">
    <property type="entry name" value="AAI"/>
    <property type="match status" value="1"/>
</dbReference>
<feature type="signal peptide" evidence="2">
    <location>
        <begin position="1"/>
        <end position="27"/>
    </location>
</feature>
<evidence type="ECO:0000313" key="5">
    <source>
        <dbReference type="Proteomes" id="UP000230069"/>
    </source>
</evidence>
<keyword evidence="1" id="KW-0446">Lipid-binding</keyword>
<evidence type="ECO:0000313" key="4">
    <source>
        <dbReference type="EMBL" id="PIA34119.1"/>
    </source>
</evidence>
<comment type="function">
    <text evidence="1">Plant non-specific lipid-transfer proteins transfer phospholipids as well as galactolipids across membranes. May play a role in wax or cutin deposition in the cell walls of expanding epidermal cells and certain secretory tissues.</text>
</comment>
<feature type="chain" id="PRO_5013861947" description="Non-specific lipid-transfer protein" evidence="2">
    <location>
        <begin position="28"/>
        <end position="121"/>
    </location>
</feature>
<dbReference type="AlphaFoldDB" id="A0A2G5CS90"/>
<keyword evidence="1" id="KW-0813">Transport</keyword>
<reference evidence="4 5" key="1">
    <citation type="submission" date="2017-09" db="EMBL/GenBank/DDBJ databases">
        <title>WGS assembly of Aquilegia coerulea Goldsmith.</title>
        <authorList>
            <person name="Hodges S."/>
            <person name="Kramer E."/>
            <person name="Nordborg M."/>
            <person name="Tomkins J."/>
            <person name="Borevitz J."/>
            <person name="Derieg N."/>
            <person name="Yan J."/>
            <person name="Mihaltcheva S."/>
            <person name="Hayes R.D."/>
            <person name="Rokhsar D."/>
        </authorList>
    </citation>
    <scope>NUCLEOTIDE SEQUENCE [LARGE SCALE GENOMIC DNA]</scope>
    <source>
        <strain evidence="5">cv. Goldsmith</strain>
    </source>
</reference>
<dbReference type="OrthoDB" id="1890443at2759"/>
<organism evidence="4 5">
    <name type="scientific">Aquilegia coerulea</name>
    <name type="common">Rocky mountain columbine</name>
    <dbReference type="NCBI Taxonomy" id="218851"/>
    <lineage>
        <taxon>Eukaryota</taxon>
        <taxon>Viridiplantae</taxon>
        <taxon>Streptophyta</taxon>
        <taxon>Embryophyta</taxon>
        <taxon>Tracheophyta</taxon>
        <taxon>Spermatophyta</taxon>
        <taxon>Magnoliopsida</taxon>
        <taxon>Ranunculales</taxon>
        <taxon>Ranunculaceae</taxon>
        <taxon>Thalictroideae</taxon>
        <taxon>Aquilegia</taxon>
    </lineage>
</organism>
<proteinExistence type="inferred from homology"/>
<accession>A0A2G5CS90</accession>
<evidence type="ECO:0000256" key="2">
    <source>
        <dbReference type="SAM" id="SignalP"/>
    </source>
</evidence>
<gene>
    <name evidence="4" type="ORF">AQUCO_03900200v1</name>
</gene>
<sequence>MRVVKIVGVYFLVVLCMVQVMVKPIEAFTCQDIAVILKDCSAYATGKIPDPPAGCCGGVKQLEKMGVTKADQQKICNCLKTACTTYPDVKEAACIALPGKCGAKFPFQVSKFAKCDAITYP</sequence>
<dbReference type="InterPro" id="IPR016140">
    <property type="entry name" value="Bifunc_inhib/LTP/seed_store"/>
</dbReference>
<name>A0A2G5CS90_AQUCA</name>
<protein>
    <recommendedName>
        <fullName evidence="1">Non-specific lipid-transfer protein</fullName>
    </recommendedName>
</protein>
<dbReference type="Gene3D" id="1.10.110.10">
    <property type="entry name" value="Plant lipid-transfer and hydrophobic proteins"/>
    <property type="match status" value="1"/>
</dbReference>
<dbReference type="PANTHER" id="PTHR33076">
    <property type="entry name" value="NON-SPECIFIC LIPID-TRANSFER PROTEIN 2-RELATED"/>
    <property type="match status" value="1"/>
</dbReference>
<comment type="similarity">
    <text evidence="1">Belongs to the plant LTP family.</text>
</comment>
<dbReference type="InterPro" id="IPR000528">
    <property type="entry name" value="Plant_nsLTP"/>
</dbReference>
<evidence type="ECO:0000259" key="3">
    <source>
        <dbReference type="SMART" id="SM00499"/>
    </source>
</evidence>
<dbReference type="Pfam" id="PF00234">
    <property type="entry name" value="Tryp_alpha_amyl"/>
    <property type="match status" value="1"/>
</dbReference>
<feature type="domain" description="Bifunctional inhibitor/plant lipid transfer protein/seed storage helical" evidence="3">
    <location>
        <begin position="30"/>
        <end position="115"/>
    </location>
</feature>
<dbReference type="InterPro" id="IPR036312">
    <property type="entry name" value="Bifun_inhib/LTP/seed_sf"/>
</dbReference>
<dbReference type="Proteomes" id="UP000230069">
    <property type="component" value="Unassembled WGS sequence"/>
</dbReference>
<dbReference type="EMBL" id="KZ305056">
    <property type="protein sequence ID" value="PIA34119.1"/>
    <property type="molecule type" value="Genomic_DNA"/>
</dbReference>
<dbReference type="GO" id="GO:0006869">
    <property type="term" value="P:lipid transport"/>
    <property type="evidence" value="ECO:0007669"/>
    <property type="project" value="InterPro"/>
</dbReference>
<evidence type="ECO:0000256" key="1">
    <source>
        <dbReference type="RuleBase" id="RU000628"/>
    </source>
</evidence>
<dbReference type="PRINTS" id="PR00382">
    <property type="entry name" value="LIPIDTRNSFER"/>
</dbReference>
<dbReference type="GO" id="GO:0008289">
    <property type="term" value="F:lipid binding"/>
    <property type="evidence" value="ECO:0007669"/>
    <property type="project" value="UniProtKB-KW"/>
</dbReference>